<feature type="binding site" evidence="11">
    <location>
        <begin position="24"/>
        <end position="31"/>
    </location>
    <ligand>
        <name>ATP</name>
        <dbReference type="ChEBI" id="CHEBI:30616"/>
    </ligand>
</feature>
<dbReference type="Pfam" id="PF12705">
    <property type="entry name" value="PDDEXK_1"/>
    <property type="match status" value="1"/>
</dbReference>
<comment type="catalytic activity">
    <reaction evidence="10">
        <text>ATP + H2O = ADP + phosphate + H(+)</text>
        <dbReference type="Rhea" id="RHEA:13065"/>
        <dbReference type="ChEBI" id="CHEBI:15377"/>
        <dbReference type="ChEBI" id="CHEBI:15378"/>
        <dbReference type="ChEBI" id="CHEBI:30616"/>
        <dbReference type="ChEBI" id="CHEBI:43474"/>
        <dbReference type="ChEBI" id="CHEBI:456216"/>
        <dbReference type="EC" id="5.6.2.4"/>
    </reaction>
</comment>
<dbReference type="InterPro" id="IPR014017">
    <property type="entry name" value="DNA_helicase_UvrD-like_C"/>
</dbReference>
<dbReference type="PANTHER" id="PTHR11070:SF59">
    <property type="entry name" value="DNA 3'-5' HELICASE"/>
    <property type="match status" value="1"/>
</dbReference>
<evidence type="ECO:0000313" key="14">
    <source>
        <dbReference type="EMBL" id="CAG7601311.1"/>
    </source>
</evidence>
<comment type="caution">
    <text evidence="14">The sequence shown here is derived from an EMBL/GenBank/DDBJ whole genome shotgun (WGS) entry which is preliminary data.</text>
</comment>
<proteinExistence type="predicted"/>
<dbReference type="GO" id="GO:0016787">
    <property type="term" value="F:hydrolase activity"/>
    <property type="evidence" value="ECO:0007669"/>
    <property type="project" value="UniProtKB-UniRule"/>
</dbReference>
<evidence type="ECO:0000256" key="5">
    <source>
        <dbReference type="ARBA" id="ARBA00022840"/>
    </source>
</evidence>
<dbReference type="GO" id="GO:0005524">
    <property type="term" value="F:ATP binding"/>
    <property type="evidence" value="ECO:0007669"/>
    <property type="project" value="UniProtKB-UniRule"/>
</dbReference>
<keyword evidence="7" id="KW-0413">Isomerase</keyword>
<evidence type="ECO:0000256" key="3">
    <source>
        <dbReference type="ARBA" id="ARBA00022801"/>
    </source>
</evidence>
<feature type="domain" description="UvrD-like helicase ATP-binding" evidence="12">
    <location>
        <begin position="3"/>
        <end position="315"/>
    </location>
</feature>
<dbReference type="PROSITE" id="PS51217">
    <property type="entry name" value="UVRD_HELICASE_CTER"/>
    <property type="match status" value="1"/>
</dbReference>
<protein>
    <recommendedName>
        <fullName evidence="9">DNA 3'-5' helicase</fullName>
        <ecNumber evidence="9">5.6.2.4</ecNumber>
    </recommendedName>
</protein>
<organism evidence="14 15">
    <name type="scientific">Leucobacter soli</name>
    <dbReference type="NCBI Taxonomy" id="2812850"/>
    <lineage>
        <taxon>Bacteria</taxon>
        <taxon>Bacillati</taxon>
        <taxon>Actinomycetota</taxon>
        <taxon>Actinomycetes</taxon>
        <taxon>Micrococcales</taxon>
        <taxon>Microbacteriaceae</taxon>
        <taxon>Leucobacter</taxon>
    </lineage>
</organism>
<evidence type="ECO:0000259" key="12">
    <source>
        <dbReference type="PROSITE" id="PS51198"/>
    </source>
</evidence>
<evidence type="ECO:0000256" key="11">
    <source>
        <dbReference type="PROSITE-ProRule" id="PRU00560"/>
    </source>
</evidence>
<dbReference type="Proteomes" id="UP000693892">
    <property type="component" value="Unassembled WGS sequence"/>
</dbReference>
<feature type="domain" description="UvrD-like helicase C-terminal" evidence="13">
    <location>
        <begin position="320"/>
        <end position="629"/>
    </location>
</feature>
<dbReference type="GO" id="GO:0033202">
    <property type="term" value="C:DNA helicase complex"/>
    <property type="evidence" value="ECO:0007669"/>
    <property type="project" value="TreeGrafter"/>
</dbReference>
<dbReference type="InterPro" id="IPR014016">
    <property type="entry name" value="UvrD-like_ATP-bd"/>
</dbReference>
<keyword evidence="4 11" id="KW-0347">Helicase</keyword>
<dbReference type="Pfam" id="PF00580">
    <property type="entry name" value="UvrD-helicase"/>
    <property type="match status" value="1"/>
</dbReference>
<keyword evidence="15" id="KW-1185">Reference proteome</keyword>
<dbReference type="EC" id="5.6.2.4" evidence="9"/>
<dbReference type="InterPro" id="IPR000212">
    <property type="entry name" value="DNA_helicase_UvrD/REP"/>
</dbReference>
<evidence type="ECO:0000259" key="13">
    <source>
        <dbReference type="PROSITE" id="PS51217"/>
    </source>
</evidence>
<dbReference type="AlphaFoldDB" id="A0A916JT93"/>
<dbReference type="RefSeq" id="WP_218114098.1">
    <property type="nucleotide sequence ID" value="NZ_CAJVAP010000004.1"/>
</dbReference>
<dbReference type="GO" id="GO:0005829">
    <property type="term" value="C:cytosol"/>
    <property type="evidence" value="ECO:0007669"/>
    <property type="project" value="TreeGrafter"/>
</dbReference>
<evidence type="ECO:0000256" key="4">
    <source>
        <dbReference type="ARBA" id="ARBA00022806"/>
    </source>
</evidence>
<keyword evidence="2" id="KW-0227">DNA damage</keyword>
<keyword evidence="3 11" id="KW-0378">Hydrolase</keyword>
<evidence type="ECO:0000256" key="1">
    <source>
        <dbReference type="ARBA" id="ARBA00022741"/>
    </source>
</evidence>
<reference evidence="14" key="1">
    <citation type="submission" date="2021-06" db="EMBL/GenBank/DDBJ databases">
        <authorList>
            <person name="Criscuolo A."/>
        </authorList>
    </citation>
    <scope>NUCLEOTIDE SEQUENCE</scope>
    <source>
        <strain evidence="14">CIP111803</strain>
    </source>
</reference>
<dbReference type="EMBL" id="CAJVAP010000004">
    <property type="protein sequence ID" value="CAG7601311.1"/>
    <property type="molecule type" value="Genomic_DNA"/>
</dbReference>
<evidence type="ECO:0000256" key="10">
    <source>
        <dbReference type="ARBA" id="ARBA00048988"/>
    </source>
</evidence>
<dbReference type="GO" id="GO:0043138">
    <property type="term" value="F:3'-5' DNA helicase activity"/>
    <property type="evidence" value="ECO:0007669"/>
    <property type="project" value="UniProtKB-EC"/>
</dbReference>
<comment type="catalytic activity">
    <reaction evidence="8">
        <text>Couples ATP hydrolysis with the unwinding of duplex DNA by translocating in the 3'-5' direction.</text>
        <dbReference type="EC" id="5.6.2.4"/>
    </reaction>
</comment>
<evidence type="ECO:0000313" key="15">
    <source>
        <dbReference type="Proteomes" id="UP000693892"/>
    </source>
</evidence>
<evidence type="ECO:0000256" key="8">
    <source>
        <dbReference type="ARBA" id="ARBA00034617"/>
    </source>
</evidence>
<keyword evidence="5 11" id="KW-0067">ATP-binding</keyword>
<evidence type="ECO:0000256" key="7">
    <source>
        <dbReference type="ARBA" id="ARBA00023235"/>
    </source>
</evidence>
<dbReference type="GO" id="GO:0003677">
    <property type="term" value="F:DNA binding"/>
    <property type="evidence" value="ECO:0007669"/>
    <property type="project" value="InterPro"/>
</dbReference>
<dbReference type="GO" id="GO:0000725">
    <property type="term" value="P:recombinational repair"/>
    <property type="evidence" value="ECO:0007669"/>
    <property type="project" value="TreeGrafter"/>
</dbReference>
<keyword evidence="1 11" id="KW-0547">Nucleotide-binding</keyword>
<evidence type="ECO:0000256" key="9">
    <source>
        <dbReference type="ARBA" id="ARBA00034808"/>
    </source>
</evidence>
<dbReference type="InterPro" id="IPR038726">
    <property type="entry name" value="PDDEXK_AddAB-type"/>
</dbReference>
<name>A0A916JT93_9MICO</name>
<dbReference type="PANTHER" id="PTHR11070">
    <property type="entry name" value="UVRD / RECB / PCRA DNA HELICASE FAMILY MEMBER"/>
    <property type="match status" value="1"/>
</dbReference>
<keyword evidence="6" id="KW-0234">DNA repair</keyword>
<evidence type="ECO:0000256" key="6">
    <source>
        <dbReference type="ARBA" id="ARBA00023204"/>
    </source>
</evidence>
<gene>
    <name evidence="14" type="ORF">LEUCIP111803_00448</name>
</gene>
<accession>A0A916JT93</accession>
<dbReference type="PROSITE" id="PS51198">
    <property type="entry name" value="UVRD_HELICASE_ATP_BIND"/>
    <property type="match status" value="1"/>
</dbReference>
<sequence length="1055" mass="113339">MIRFDPSQERVLGLDASRHARVLGAPGTGKTRLLAEVYARALELPGWSESEVLALAPNRLAAASLRAGIETRIPHALGGAPARTPASLAFAVLAEAAAATGEPAPRLLTGTVQDEGIAATVERMIESEGATGALVPEVLRSPTFRAELREFWRVLDDFDLDPDALARRLDDARHRAASEAVTEAPDSGLLDRWEYALRLVAEAGRRLAEDRPAELSSSGLIREASRCVNAGRVAPPRLILVDDAQEIGEGELALIASCAAAGSRVWLFGDPDIATETFRGERARVLMDFAAELGRRGVRSEPEQVVVLETVHRHGAELRGFVRGLTSRLGSAGMPRQREASASAVERTGDEVRFATAASPSEQLGIIAHRLRARHLGLDGREPLRWGRMAVVCRSRTEASRLARGLAAHQVPTGVTAGGIVLREHRAVRNLIRLLQHALGLAAFSASDVLDLLAGPIGGLDPVAVRRLRGAVMLLERRDASDAGREARATDDVLLDAFAHPGTEPLVDSRGGRALRRLGRIAAAGEDDHRSGGTARETLWALWSTTKLADEWQERALNGRGGRADEAQRSLDATMGLFFALQRHEEQDSSQPIEQLLEELLESAVPEDSLAQRAQRDAVTVTTPQGTIGREFDLVAIVGAQDGAWPNTRARGSLLGAVALERWLRGGSADDPSRRDTIHDELRLYAQACSRACDELLVVAISDEDHHPSPFFGFGSAHLQEGMPSSRLTLRGATAAMRRRLVADPEDGDALGSLVELARSGAPGAHPDEWYGVSAPSTDAPLHDLGAPESRVPVSPSQMERAETCPLDWVIGALGGGSGTVEMNLGTLVHHAFETAQSDDPEQLLAGILREWRKLPFDADWDAERALGTAAEMAAGLADYLREFEASDRELVGRETGFNVPLGEAELRGKVDRLELRRRSEGVELAVLDLKTGANPPSGPATERHAQLQAYQLAIETGAFSEALEAAEGIDPDGVSNGGARLLFVHPKATKGRGFVERAQAPLSEEARNALVQRVAEIARVMAAESFTARVEHHCSDSFSPGECRLHIIEAVSHA</sequence>
<evidence type="ECO:0000256" key="2">
    <source>
        <dbReference type="ARBA" id="ARBA00022763"/>
    </source>
</evidence>